<keyword evidence="1" id="KW-1133">Transmembrane helix</keyword>
<dbReference type="EMBL" id="SKBN01000131">
    <property type="protein sequence ID" value="TGJ82386.1"/>
    <property type="molecule type" value="Genomic_DNA"/>
</dbReference>
<keyword evidence="3" id="KW-1185">Reference proteome</keyword>
<dbReference type="PANTHER" id="PTHR37544:SF3">
    <property type="entry name" value="SPRAY"/>
    <property type="match status" value="1"/>
</dbReference>
<dbReference type="InterPro" id="IPR021840">
    <property type="entry name" value="DUF3433"/>
</dbReference>
<proteinExistence type="predicted"/>
<evidence type="ECO:0000313" key="2">
    <source>
        <dbReference type="EMBL" id="TGJ82386.1"/>
    </source>
</evidence>
<name>A0A4Z0YYE9_9PEZI</name>
<feature type="transmembrane region" description="Helical" evidence="1">
    <location>
        <begin position="96"/>
        <end position="114"/>
    </location>
</feature>
<gene>
    <name evidence="2" type="ORF">E0Z10_g6379</name>
</gene>
<evidence type="ECO:0000313" key="3">
    <source>
        <dbReference type="Proteomes" id="UP000297716"/>
    </source>
</evidence>
<keyword evidence="1" id="KW-0812">Transmembrane</keyword>
<sequence>MEGESEPATVLPMSHHQDRSVHFEDSQSHFFIPRFSEAPDILSTKTSLSWRPVYLRRIVLFSFITIFILNIVTIESLLAVLSKNNGIATANSTDHYLWTYGPTAFFTGIAALWGRTEYQSKLVAPWIRLSKNRRLKQTVSASRTLLLDYVSQFSLFAIFYSLRNRDFIVFVALTVSIIIKILVVLSSGLISLELTNITQDSYPMVLETSFVDSNARLARTSELAWYILTGLESLNLTVLEGISREYAFQSPRMNLSDVAETRVITDGLRSSLQCEPVQLNLTGTQFQGLITPGLFVNISSTDYNVISLAIQGMDLVEPENNSKFLGAFQRIQCDSIEGVDGRRIAVLFAQSSLNTSHDYTFWNGEVHPPVEINSTQLLCIPTYAIDRVQVIQNGTQTTVVPVQGTPSRMLNSVTAWDIMDAHFTAAGWGDTEVDGLYQSTAGSAADSTIPLYADNLFDTALKYCFAPDSPAVVLFDSTVLQRTFEVYYRQISAIVSKTSLMEPAVENVFGSVTFARTVF</sequence>
<dbReference type="Pfam" id="PF11915">
    <property type="entry name" value="DUF3433"/>
    <property type="match status" value="1"/>
</dbReference>
<protein>
    <submittedName>
        <fullName evidence="2">Uncharacterized protein</fullName>
    </submittedName>
</protein>
<keyword evidence="1" id="KW-0472">Membrane</keyword>
<dbReference type="OrthoDB" id="5332281at2759"/>
<feature type="transmembrane region" description="Helical" evidence="1">
    <location>
        <begin position="58"/>
        <end position="81"/>
    </location>
</feature>
<comment type="caution">
    <text evidence="2">The sequence shown here is derived from an EMBL/GenBank/DDBJ whole genome shotgun (WGS) entry which is preliminary data.</text>
</comment>
<reference evidence="2 3" key="1">
    <citation type="submission" date="2019-03" db="EMBL/GenBank/DDBJ databases">
        <title>Draft genome sequence of Xylaria hypoxylon DSM 108379, a ubiquitous saprotrophic-parasitic fungi on hardwood.</title>
        <authorList>
            <person name="Buettner E."/>
            <person name="Leonhardt S."/>
            <person name="Gebauer A.M."/>
            <person name="Liers C."/>
            <person name="Hofrichter M."/>
            <person name="Kellner H."/>
        </authorList>
    </citation>
    <scope>NUCLEOTIDE SEQUENCE [LARGE SCALE GENOMIC DNA]</scope>
    <source>
        <strain evidence="2 3">DSM 108379</strain>
    </source>
</reference>
<feature type="transmembrane region" description="Helical" evidence="1">
    <location>
        <begin position="168"/>
        <end position="192"/>
    </location>
</feature>
<accession>A0A4Z0YYE9</accession>
<dbReference type="AlphaFoldDB" id="A0A4Z0YYE9"/>
<dbReference type="Proteomes" id="UP000297716">
    <property type="component" value="Unassembled WGS sequence"/>
</dbReference>
<dbReference type="STRING" id="37992.A0A4Z0YYE9"/>
<evidence type="ECO:0000256" key="1">
    <source>
        <dbReference type="SAM" id="Phobius"/>
    </source>
</evidence>
<dbReference type="PANTHER" id="PTHR37544">
    <property type="entry name" value="SPRAY-RELATED"/>
    <property type="match status" value="1"/>
</dbReference>
<organism evidence="2 3">
    <name type="scientific">Xylaria hypoxylon</name>
    <dbReference type="NCBI Taxonomy" id="37992"/>
    <lineage>
        <taxon>Eukaryota</taxon>
        <taxon>Fungi</taxon>
        <taxon>Dikarya</taxon>
        <taxon>Ascomycota</taxon>
        <taxon>Pezizomycotina</taxon>
        <taxon>Sordariomycetes</taxon>
        <taxon>Xylariomycetidae</taxon>
        <taxon>Xylariales</taxon>
        <taxon>Xylariaceae</taxon>
        <taxon>Xylaria</taxon>
    </lineage>
</organism>